<evidence type="ECO:0000313" key="3">
    <source>
        <dbReference type="Proteomes" id="UP000645828"/>
    </source>
</evidence>
<gene>
    <name evidence="2" type="ORF">NYPRO_LOCUS24114</name>
</gene>
<feature type="compositionally biased region" description="Low complexity" evidence="1">
    <location>
        <begin position="343"/>
        <end position="360"/>
    </location>
</feature>
<proteinExistence type="predicted"/>
<sequence>MKNKIKQQPQEASPYNSQEAPGPGGSSGSHGTQLQGCESSRGSGWAANGGDPGARNSEARGDVPGPTGRRALLKGKGGSGSGKPGSGSSQPGPAARRAGGGEQRGQAGQPAAARPTSPAAGVSLPARRGASRPRPRARAPGPRPGPSHRLGRSRLPIPQARTQAGRPETLRSSSKQAAGRARPGRGPRVTRKPQAAQVEPGRRHRKSRASPLPFLRGDLVTGKREVPPTGGSQRTSEARAAQPAAAGAGRVHRDPGRGREEGRAGAGRGSCGGQPSSAEAEQIDSPGGDPSGRHAGRCGDRAAGRVAATTGTPWPCWPRTPSSAVAFRSRSRPQRPRTRAHARAACCAPRLHTSRAPAGRPHAHAPRPTPHAPRRSRGRPARAEPPAAPDCPGGPAPPAAPPAPRGRASRRPPRACPGRRAARTSPRGKPLTTPWKPAFSRIISIALTRELRLQKRKFRPGGVLVSSTAESVLLTFPGGLWLCPSNALCFACFEKKTCLLVSHSLGKF</sequence>
<evidence type="ECO:0000313" key="2">
    <source>
        <dbReference type="EMBL" id="CAD7691320.1"/>
    </source>
</evidence>
<comment type="caution">
    <text evidence="2">The sequence shown here is derived from an EMBL/GenBank/DDBJ whole genome shotgun (WGS) entry which is preliminary data.</text>
</comment>
<feature type="compositionally biased region" description="Pro residues" evidence="1">
    <location>
        <begin position="386"/>
        <end position="404"/>
    </location>
</feature>
<organism evidence="2 3">
    <name type="scientific">Nyctereutes procyonoides</name>
    <name type="common">Raccoon dog</name>
    <name type="synonym">Canis procyonoides</name>
    <dbReference type="NCBI Taxonomy" id="34880"/>
    <lineage>
        <taxon>Eukaryota</taxon>
        <taxon>Metazoa</taxon>
        <taxon>Chordata</taxon>
        <taxon>Craniata</taxon>
        <taxon>Vertebrata</taxon>
        <taxon>Euteleostomi</taxon>
        <taxon>Mammalia</taxon>
        <taxon>Eutheria</taxon>
        <taxon>Laurasiatheria</taxon>
        <taxon>Carnivora</taxon>
        <taxon>Caniformia</taxon>
        <taxon>Canidae</taxon>
        <taxon>Nyctereutes</taxon>
    </lineage>
</organism>
<dbReference type="AlphaFoldDB" id="A0A811ZS56"/>
<feature type="region of interest" description="Disordered" evidence="1">
    <location>
        <begin position="1"/>
        <end position="434"/>
    </location>
</feature>
<evidence type="ECO:0000256" key="1">
    <source>
        <dbReference type="SAM" id="MobiDB-lite"/>
    </source>
</evidence>
<feature type="compositionally biased region" description="Basic and acidic residues" evidence="1">
    <location>
        <begin position="251"/>
        <end position="263"/>
    </location>
</feature>
<name>A0A811ZS56_NYCPR</name>
<dbReference type="EMBL" id="CAJHUB010000774">
    <property type="protein sequence ID" value="CAD7691320.1"/>
    <property type="molecule type" value="Genomic_DNA"/>
</dbReference>
<reference evidence="2" key="1">
    <citation type="submission" date="2020-12" db="EMBL/GenBank/DDBJ databases">
        <authorList>
            <consortium name="Molecular Ecology Group"/>
        </authorList>
    </citation>
    <scope>NUCLEOTIDE SEQUENCE</scope>
    <source>
        <strain evidence="2">TBG_1078</strain>
    </source>
</reference>
<feature type="compositionally biased region" description="Gly residues" evidence="1">
    <location>
        <begin position="75"/>
        <end position="85"/>
    </location>
</feature>
<feature type="compositionally biased region" description="Polar residues" evidence="1">
    <location>
        <begin position="32"/>
        <end position="42"/>
    </location>
</feature>
<feature type="compositionally biased region" description="Low complexity" evidence="1">
    <location>
        <begin position="86"/>
        <end position="97"/>
    </location>
</feature>
<dbReference type="Proteomes" id="UP000645828">
    <property type="component" value="Unassembled WGS sequence"/>
</dbReference>
<feature type="compositionally biased region" description="Low complexity" evidence="1">
    <location>
        <begin position="104"/>
        <end position="115"/>
    </location>
</feature>
<accession>A0A811ZS56</accession>
<protein>
    <submittedName>
        <fullName evidence="2">(raccoon dog) hypothetical protein</fullName>
    </submittedName>
</protein>
<feature type="compositionally biased region" description="Low complexity" evidence="1">
    <location>
        <begin position="238"/>
        <end position="249"/>
    </location>
</feature>
<keyword evidence="3" id="KW-1185">Reference proteome</keyword>
<feature type="compositionally biased region" description="Basic residues" evidence="1">
    <location>
        <begin position="329"/>
        <end position="342"/>
    </location>
</feature>
<feature type="compositionally biased region" description="Polar residues" evidence="1">
    <location>
        <begin position="1"/>
        <end position="19"/>
    </location>
</feature>
<feature type="compositionally biased region" description="Basic residues" evidence="1">
    <location>
        <begin position="182"/>
        <end position="191"/>
    </location>
</feature>